<protein>
    <recommendedName>
        <fullName evidence="3">DUF3139 domain-containing protein</fullName>
    </recommendedName>
</protein>
<accession>A0ABS1THK9</accession>
<evidence type="ECO:0000313" key="1">
    <source>
        <dbReference type="EMBL" id="MBL4950658.1"/>
    </source>
</evidence>
<organism evidence="1 2">
    <name type="scientific">Neobacillus paridis</name>
    <dbReference type="NCBI Taxonomy" id="2803862"/>
    <lineage>
        <taxon>Bacteria</taxon>
        <taxon>Bacillati</taxon>
        <taxon>Bacillota</taxon>
        <taxon>Bacilli</taxon>
        <taxon>Bacillales</taxon>
        <taxon>Bacillaceae</taxon>
        <taxon>Neobacillus</taxon>
    </lineage>
</organism>
<evidence type="ECO:0008006" key="3">
    <source>
        <dbReference type="Google" id="ProtNLM"/>
    </source>
</evidence>
<comment type="caution">
    <text evidence="1">The sequence shown here is derived from an EMBL/GenBank/DDBJ whole genome shotgun (WGS) entry which is preliminary data.</text>
</comment>
<gene>
    <name evidence="1" type="ORF">JK635_00170</name>
</gene>
<dbReference type="RefSeq" id="WP_202651231.1">
    <property type="nucleotide sequence ID" value="NZ_JAESWB010000005.1"/>
</dbReference>
<name>A0ABS1THK9_9BACI</name>
<reference evidence="1 2" key="1">
    <citation type="submission" date="2021-01" db="EMBL/GenBank/DDBJ databases">
        <title>Genome public.</title>
        <authorList>
            <person name="Liu C."/>
            <person name="Sun Q."/>
        </authorList>
    </citation>
    <scope>NUCLEOTIDE SEQUENCE [LARGE SCALE GENOMIC DNA]</scope>
    <source>
        <strain evidence="1 2">YIM B02564</strain>
    </source>
</reference>
<dbReference type="Proteomes" id="UP000623967">
    <property type="component" value="Unassembled WGS sequence"/>
</dbReference>
<proteinExistence type="predicted"/>
<evidence type="ECO:0000313" key="2">
    <source>
        <dbReference type="Proteomes" id="UP000623967"/>
    </source>
</evidence>
<keyword evidence="2" id="KW-1185">Reference proteome</keyword>
<sequence>MKLTTFISALGLLLTLGAAAYLDSPYSFLNINYTYTADQPVVAKPAAIQPSKDEPELVEKLEKSEKDGGYIVETYQEYEIYKDKEGNIKEEIPTSRTDTLKYWDYSEASHAIEQ</sequence>
<dbReference type="EMBL" id="JAESWB010000005">
    <property type="protein sequence ID" value="MBL4950658.1"/>
    <property type="molecule type" value="Genomic_DNA"/>
</dbReference>